<dbReference type="PANTHER" id="PTHR46082:SF11">
    <property type="entry name" value="AAA+ ATPASE DOMAIN-CONTAINING PROTEIN-RELATED"/>
    <property type="match status" value="1"/>
</dbReference>
<proteinExistence type="predicted"/>
<dbReference type="Gene3D" id="3.40.50.300">
    <property type="entry name" value="P-loop containing nucleotide triphosphate hydrolases"/>
    <property type="match status" value="1"/>
</dbReference>
<dbReference type="EMBL" id="ML978337">
    <property type="protein sequence ID" value="KAF2023582.1"/>
    <property type="molecule type" value="Genomic_DNA"/>
</dbReference>
<protein>
    <submittedName>
        <fullName evidence="2">TPR-like protein</fullName>
    </submittedName>
</protein>
<keyword evidence="3" id="KW-1185">Reference proteome</keyword>
<dbReference type="InterPro" id="IPR011990">
    <property type="entry name" value="TPR-like_helical_dom_sf"/>
</dbReference>
<feature type="compositionally biased region" description="Acidic residues" evidence="1">
    <location>
        <begin position="244"/>
        <end position="257"/>
    </location>
</feature>
<dbReference type="SUPFAM" id="SSF52540">
    <property type="entry name" value="P-loop containing nucleoside triphosphate hydrolases"/>
    <property type="match status" value="1"/>
</dbReference>
<dbReference type="SUPFAM" id="SSF48452">
    <property type="entry name" value="TPR-like"/>
    <property type="match status" value="2"/>
</dbReference>
<dbReference type="Gene3D" id="1.25.40.10">
    <property type="entry name" value="Tetratricopeptide repeat domain"/>
    <property type="match status" value="2"/>
</dbReference>
<gene>
    <name evidence="2" type="ORF">EK21DRAFT_105208</name>
</gene>
<evidence type="ECO:0000313" key="3">
    <source>
        <dbReference type="Proteomes" id="UP000799777"/>
    </source>
</evidence>
<dbReference type="InterPro" id="IPR027417">
    <property type="entry name" value="P-loop_NTPase"/>
</dbReference>
<dbReference type="OrthoDB" id="20872at2759"/>
<dbReference type="Proteomes" id="UP000799777">
    <property type="component" value="Unassembled WGS sequence"/>
</dbReference>
<dbReference type="Pfam" id="PF13424">
    <property type="entry name" value="TPR_12"/>
    <property type="match status" value="2"/>
</dbReference>
<name>A0A9P4LGH8_9PLEO</name>
<dbReference type="InterPro" id="IPR053137">
    <property type="entry name" value="NLR-like"/>
</dbReference>
<dbReference type="Pfam" id="PF13374">
    <property type="entry name" value="TPR_10"/>
    <property type="match status" value="1"/>
</dbReference>
<evidence type="ECO:0000313" key="2">
    <source>
        <dbReference type="EMBL" id="KAF2023582.1"/>
    </source>
</evidence>
<dbReference type="AlphaFoldDB" id="A0A9P4LGH8"/>
<dbReference type="PANTHER" id="PTHR46082">
    <property type="entry name" value="ATP/GTP-BINDING PROTEIN-RELATED"/>
    <property type="match status" value="1"/>
</dbReference>
<organism evidence="2 3">
    <name type="scientific">Setomelanomma holmii</name>
    <dbReference type="NCBI Taxonomy" id="210430"/>
    <lineage>
        <taxon>Eukaryota</taxon>
        <taxon>Fungi</taxon>
        <taxon>Dikarya</taxon>
        <taxon>Ascomycota</taxon>
        <taxon>Pezizomycotina</taxon>
        <taxon>Dothideomycetes</taxon>
        <taxon>Pleosporomycetidae</taxon>
        <taxon>Pleosporales</taxon>
        <taxon>Pleosporineae</taxon>
        <taxon>Phaeosphaeriaceae</taxon>
        <taxon>Setomelanomma</taxon>
    </lineage>
</organism>
<accession>A0A9P4LGH8</accession>
<sequence>MALRQIQSFREIAEYVKMPRRLDPKANIFELVHDWLRGSKERWLLVLDNVDDAGFLIDSPAHGQGQPADDSRTASRPLRAYLPCCERGSILITTRNKAAALTLVESCNIISVDPMNKAQALALFKKKMGEALEYMPLAIVQAAAYISHRAPRCSVARYLEEFKKSECKRSSLLNHDGSQLRRDWEANNSIIVTWRISFEYIQQTRSSAADLLSLMSFFDRQGIPENLLRPRTEWQEVQTRQTETVEDDGDSDSEDDISQSSVGGDEFEDDIVALRNFCFISVDTSSNVFEMHALVQLATRMWLEANSKLERWQQQFIRQRPDDELLLAEWATLLYRAAWFAETAGNITDAEMLAIKAMKARKKILGQEHEDTIWSIAMVADAYSLGGQWDKAEKLRKQVMETRKKKLGADHPDTLTSMANLASTYRNQGRWDAAEELFVQVMETSKKKLGADHPDTLTSMANLASTYRNQGRWDAAEELEVQVIETSKKKLGADHPDTLTSMANLGVTYSMQGKQDKAEPLKVQVIETSKKKLGADHPSTLTSMANLAFT</sequence>
<comment type="caution">
    <text evidence="2">The sequence shown here is derived from an EMBL/GenBank/DDBJ whole genome shotgun (WGS) entry which is preliminary data.</text>
</comment>
<evidence type="ECO:0000256" key="1">
    <source>
        <dbReference type="SAM" id="MobiDB-lite"/>
    </source>
</evidence>
<feature type="region of interest" description="Disordered" evidence="1">
    <location>
        <begin position="231"/>
        <end position="263"/>
    </location>
</feature>
<reference evidence="2" key="1">
    <citation type="journal article" date="2020" name="Stud. Mycol.">
        <title>101 Dothideomycetes genomes: a test case for predicting lifestyles and emergence of pathogens.</title>
        <authorList>
            <person name="Haridas S."/>
            <person name="Albert R."/>
            <person name="Binder M."/>
            <person name="Bloem J."/>
            <person name="Labutti K."/>
            <person name="Salamov A."/>
            <person name="Andreopoulos B."/>
            <person name="Baker S."/>
            <person name="Barry K."/>
            <person name="Bills G."/>
            <person name="Bluhm B."/>
            <person name="Cannon C."/>
            <person name="Castanera R."/>
            <person name="Culley D."/>
            <person name="Daum C."/>
            <person name="Ezra D."/>
            <person name="Gonzalez J."/>
            <person name="Henrissat B."/>
            <person name="Kuo A."/>
            <person name="Liang C."/>
            <person name="Lipzen A."/>
            <person name="Lutzoni F."/>
            <person name="Magnuson J."/>
            <person name="Mondo S."/>
            <person name="Nolan M."/>
            <person name="Ohm R."/>
            <person name="Pangilinan J."/>
            <person name="Park H.-J."/>
            <person name="Ramirez L."/>
            <person name="Alfaro M."/>
            <person name="Sun H."/>
            <person name="Tritt A."/>
            <person name="Yoshinaga Y."/>
            <person name="Zwiers L.-H."/>
            <person name="Turgeon B."/>
            <person name="Goodwin S."/>
            <person name="Spatafora J."/>
            <person name="Crous P."/>
            <person name="Grigoriev I."/>
        </authorList>
    </citation>
    <scope>NUCLEOTIDE SEQUENCE</scope>
    <source>
        <strain evidence="2">CBS 110217</strain>
    </source>
</reference>